<reference evidence="3" key="1">
    <citation type="journal article" date="2019" name="Int. J. Syst. Evol. Microbiol.">
        <title>The Global Catalogue of Microorganisms (GCM) 10K type strain sequencing project: providing services to taxonomists for standard genome sequencing and annotation.</title>
        <authorList>
            <consortium name="The Broad Institute Genomics Platform"/>
            <consortium name="The Broad Institute Genome Sequencing Center for Infectious Disease"/>
            <person name="Wu L."/>
            <person name="Ma J."/>
        </authorList>
    </citation>
    <scope>NUCLEOTIDE SEQUENCE [LARGE SCALE GENOMIC DNA]</scope>
    <source>
        <strain evidence="3">JCM 18303</strain>
    </source>
</reference>
<keyword evidence="1" id="KW-0472">Membrane</keyword>
<feature type="transmembrane region" description="Helical" evidence="1">
    <location>
        <begin position="42"/>
        <end position="65"/>
    </location>
</feature>
<keyword evidence="1" id="KW-1133">Transmembrane helix</keyword>
<accession>A0ABP9Q1P1</accession>
<feature type="transmembrane region" description="Helical" evidence="1">
    <location>
        <begin position="12"/>
        <end position="30"/>
    </location>
</feature>
<dbReference type="EMBL" id="BAABJP010000010">
    <property type="protein sequence ID" value="GAA5155658.1"/>
    <property type="molecule type" value="Genomic_DNA"/>
</dbReference>
<evidence type="ECO:0000313" key="2">
    <source>
        <dbReference type="EMBL" id="GAA5155658.1"/>
    </source>
</evidence>
<protein>
    <submittedName>
        <fullName evidence="2">Uncharacterized protein</fullName>
    </submittedName>
</protein>
<evidence type="ECO:0000313" key="3">
    <source>
        <dbReference type="Proteomes" id="UP001428817"/>
    </source>
</evidence>
<feature type="transmembrane region" description="Helical" evidence="1">
    <location>
        <begin position="106"/>
        <end position="123"/>
    </location>
</feature>
<dbReference type="Proteomes" id="UP001428817">
    <property type="component" value="Unassembled WGS sequence"/>
</dbReference>
<comment type="caution">
    <text evidence="2">The sequence shown here is derived from an EMBL/GenBank/DDBJ whole genome shotgun (WGS) entry which is preliminary data.</text>
</comment>
<feature type="transmembrane region" description="Helical" evidence="1">
    <location>
        <begin position="129"/>
        <end position="147"/>
    </location>
</feature>
<dbReference type="RefSeq" id="WP_185064003.1">
    <property type="nucleotide sequence ID" value="NZ_BAABJP010000010.1"/>
</dbReference>
<name>A0ABP9Q1P1_9PSEU</name>
<keyword evidence="3" id="KW-1185">Reference proteome</keyword>
<organism evidence="2 3">
    <name type="scientific">Pseudonocardia eucalypti</name>
    <dbReference type="NCBI Taxonomy" id="648755"/>
    <lineage>
        <taxon>Bacteria</taxon>
        <taxon>Bacillati</taxon>
        <taxon>Actinomycetota</taxon>
        <taxon>Actinomycetes</taxon>
        <taxon>Pseudonocardiales</taxon>
        <taxon>Pseudonocardiaceae</taxon>
        <taxon>Pseudonocardia</taxon>
    </lineage>
</organism>
<evidence type="ECO:0000256" key="1">
    <source>
        <dbReference type="SAM" id="Phobius"/>
    </source>
</evidence>
<sequence>MGEKEDDPDRVLWRALLLGSLFVGALAGQLSPGPDQPPFGLVFGVEVGVLLALVLIGACACYRSLPRRGEADLDRALHADPPTDPVLVGALFRLAARRREQYKLEGHWILVFGALFLVDAVYRAFTGDWLHAALAAGAGALAPFALVRMHHLRRQLDELTARLR</sequence>
<keyword evidence="1" id="KW-0812">Transmembrane</keyword>
<proteinExistence type="predicted"/>
<gene>
    <name evidence="2" type="ORF">GCM10023321_29560</name>
</gene>